<dbReference type="PANTHER" id="PTHR43722">
    <property type="entry name" value="PROLINE IMINOPEPTIDASE"/>
    <property type="match status" value="1"/>
</dbReference>
<evidence type="ECO:0000313" key="13">
    <source>
        <dbReference type="EMBL" id="AKJ69152.2"/>
    </source>
</evidence>
<keyword evidence="11" id="KW-0812">Transmembrane</keyword>
<keyword evidence="9" id="KW-0378">Hydrolase</keyword>
<dbReference type="InterPro" id="IPR000073">
    <property type="entry name" value="AB_hydrolase_1"/>
</dbReference>
<keyword evidence="11" id="KW-1133">Transmembrane helix</keyword>
<evidence type="ECO:0000259" key="12">
    <source>
        <dbReference type="Pfam" id="PF00561"/>
    </source>
</evidence>
<evidence type="ECO:0000256" key="3">
    <source>
        <dbReference type="ARBA" id="ARBA00010088"/>
    </source>
</evidence>
<dbReference type="PRINTS" id="PR00111">
    <property type="entry name" value="ABHYDROLASE"/>
</dbReference>
<protein>
    <recommendedName>
        <fullName evidence="5">Proline iminopeptidase</fullName>
        <ecNumber evidence="4">3.4.11.5</ecNumber>
    </recommendedName>
    <alternativeName>
        <fullName evidence="10">Prolyl aminopeptidase</fullName>
    </alternativeName>
</protein>
<keyword evidence="11" id="KW-0472">Membrane</keyword>
<evidence type="ECO:0000256" key="11">
    <source>
        <dbReference type="SAM" id="Phobius"/>
    </source>
</evidence>
<evidence type="ECO:0000256" key="6">
    <source>
        <dbReference type="ARBA" id="ARBA00022438"/>
    </source>
</evidence>
<evidence type="ECO:0000256" key="9">
    <source>
        <dbReference type="ARBA" id="ARBA00022801"/>
    </source>
</evidence>
<organism evidence="13 14">
    <name type="scientific">Pandoraea thiooxydans</name>
    <dbReference type="NCBI Taxonomy" id="445709"/>
    <lineage>
        <taxon>Bacteria</taxon>
        <taxon>Pseudomonadati</taxon>
        <taxon>Pseudomonadota</taxon>
        <taxon>Betaproteobacteria</taxon>
        <taxon>Burkholderiales</taxon>
        <taxon>Burkholderiaceae</taxon>
        <taxon>Pandoraea</taxon>
    </lineage>
</organism>
<evidence type="ECO:0000256" key="4">
    <source>
        <dbReference type="ARBA" id="ARBA00012568"/>
    </source>
</evidence>
<evidence type="ECO:0000256" key="2">
    <source>
        <dbReference type="ARBA" id="ARBA00004496"/>
    </source>
</evidence>
<proteinExistence type="inferred from homology"/>
<evidence type="ECO:0000256" key="10">
    <source>
        <dbReference type="ARBA" id="ARBA00029605"/>
    </source>
</evidence>
<feature type="domain" description="AB hydrolase-1" evidence="12">
    <location>
        <begin position="21"/>
        <end position="276"/>
    </location>
</feature>
<gene>
    <name evidence="13" type="ORF">ABW99_13965</name>
</gene>
<accession>A0A0G3EUY6</accession>
<dbReference type="GO" id="GO:0006508">
    <property type="term" value="P:proteolysis"/>
    <property type="evidence" value="ECO:0007669"/>
    <property type="project" value="UniProtKB-KW"/>
</dbReference>
<name>A0A0G3EUY6_9BURK</name>
<dbReference type="EC" id="3.4.11.5" evidence="4"/>
<dbReference type="InterPro" id="IPR002410">
    <property type="entry name" value="Peptidase_S33"/>
</dbReference>
<comment type="subcellular location">
    <subcellularLocation>
        <location evidence="2">Cytoplasm</location>
    </subcellularLocation>
</comment>
<keyword evidence="6" id="KW-0031">Aminopeptidase</keyword>
<dbReference type="RefSeq" id="WP_047215049.1">
    <property type="nucleotide sequence ID" value="NZ_CP014839.1"/>
</dbReference>
<keyword evidence="7" id="KW-0963">Cytoplasm</keyword>
<evidence type="ECO:0000256" key="7">
    <source>
        <dbReference type="ARBA" id="ARBA00022490"/>
    </source>
</evidence>
<dbReference type="Pfam" id="PF00561">
    <property type="entry name" value="Abhydrolase_1"/>
    <property type="match status" value="1"/>
</dbReference>
<dbReference type="GO" id="GO:0005737">
    <property type="term" value="C:cytoplasm"/>
    <property type="evidence" value="ECO:0007669"/>
    <property type="project" value="UniProtKB-SubCell"/>
</dbReference>
<comment type="similarity">
    <text evidence="3">Belongs to the peptidase S33 family.</text>
</comment>
<evidence type="ECO:0000256" key="5">
    <source>
        <dbReference type="ARBA" id="ARBA00021843"/>
    </source>
</evidence>
<evidence type="ECO:0000256" key="1">
    <source>
        <dbReference type="ARBA" id="ARBA00001585"/>
    </source>
</evidence>
<dbReference type="InterPro" id="IPR029058">
    <property type="entry name" value="AB_hydrolase_fold"/>
</dbReference>
<dbReference type="InterPro" id="IPR005944">
    <property type="entry name" value="Pro_iminopeptidase"/>
</dbReference>
<dbReference type="AlphaFoldDB" id="A0A0G3EUY6"/>
<dbReference type="KEGG" id="ptx:ABW99_13965"/>
<keyword evidence="8" id="KW-0645">Protease</keyword>
<sequence length="308" mass="33602">MRTLDGHRLSVRTMGNPQGVPVVVLHGGPGSGCSPAMADWVDLRQVRLVLPDQRGAGLSRPRGCTRRNGVPHLIADLERIRRALNIASWVVVGGSWGATLALAYAARCPGAVRALVLRGTFTASQAELRYFFAPRRRLKSRHSVARRSAVRAPVTRVLHNWAHAFQFDTPTVAHRLAAAWQARERALLEMPSPMTGPRRLRPAACRKYRIQAHLLARLGGLGPRGILALAAALRRWEGIAMAIHGMRDRVCPPAGLRRLQACWPVLQVTWVEAGHTVAGPAMRDALRHAIEAAVSASRRAQASVLPCS</sequence>
<dbReference type="PRINTS" id="PR00793">
    <property type="entry name" value="PROAMNOPTASE"/>
</dbReference>
<dbReference type="SUPFAM" id="SSF53474">
    <property type="entry name" value="alpha/beta-Hydrolases"/>
    <property type="match status" value="1"/>
</dbReference>
<dbReference type="Proteomes" id="UP000036700">
    <property type="component" value="Chromosome"/>
</dbReference>
<dbReference type="STRING" id="445709.ABW99_13965"/>
<keyword evidence="14" id="KW-1185">Reference proteome</keyword>
<dbReference type="PANTHER" id="PTHR43722:SF1">
    <property type="entry name" value="PROLINE IMINOPEPTIDASE"/>
    <property type="match status" value="1"/>
</dbReference>
<dbReference type="Gene3D" id="3.40.50.1820">
    <property type="entry name" value="alpha/beta hydrolase"/>
    <property type="match status" value="1"/>
</dbReference>
<feature type="transmembrane region" description="Helical" evidence="11">
    <location>
        <begin position="86"/>
        <end position="106"/>
    </location>
</feature>
<dbReference type="EMBL" id="CP011568">
    <property type="protein sequence ID" value="AKJ69152.2"/>
    <property type="molecule type" value="Genomic_DNA"/>
</dbReference>
<reference evidence="14" key="1">
    <citation type="submission" date="2015-06" db="EMBL/GenBank/DDBJ databases">
        <authorList>
            <person name="Lim Y.L."/>
            <person name="Ee R."/>
            <person name="Yong D."/>
            <person name="How K.Y."/>
            <person name="Yin W.F."/>
            <person name="Chan K.G."/>
        </authorList>
    </citation>
    <scope>NUCLEOTIDE SEQUENCE [LARGE SCALE GENOMIC DNA]</scope>
    <source>
        <strain evidence="14">DSM 25325</strain>
    </source>
</reference>
<evidence type="ECO:0000313" key="14">
    <source>
        <dbReference type="Proteomes" id="UP000036700"/>
    </source>
</evidence>
<dbReference type="GO" id="GO:0004177">
    <property type="term" value="F:aminopeptidase activity"/>
    <property type="evidence" value="ECO:0007669"/>
    <property type="project" value="UniProtKB-KW"/>
</dbReference>
<comment type="catalytic activity">
    <reaction evidence="1">
        <text>Release of N-terminal proline from a peptide.</text>
        <dbReference type="EC" id="3.4.11.5"/>
    </reaction>
</comment>
<evidence type="ECO:0000256" key="8">
    <source>
        <dbReference type="ARBA" id="ARBA00022670"/>
    </source>
</evidence>